<dbReference type="AlphaFoldDB" id="A0A7W7QG99"/>
<proteinExistence type="predicted"/>
<dbReference type="Proteomes" id="UP000552644">
    <property type="component" value="Unassembled WGS sequence"/>
</dbReference>
<protein>
    <recommendedName>
        <fullName evidence="3">Polymerase nucleotidyl transferase domain-containing protein</fullName>
    </recommendedName>
</protein>
<dbReference type="RefSeq" id="WP_184711874.1">
    <property type="nucleotide sequence ID" value="NZ_JACHJP010000001.1"/>
</dbReference>
<dbReference type="InterPro" id="IPR043519">
    <property type="entry name" value="NT_sf"/>
</dbReference>
<organism evidence="1 2">
    <name type="scientific">Streptosporangium saharense</name>
    <dbReference type="NCBI Taxonomy" id="1706840"/>
    <lineage>
        <taxon>Bacteria</taxon>
        <taxon>Bacillati</taxon>
        <taxon>Actinomycetota</taxon>
        <taxon>Actinomycetes</taxon>
        <taxon>Streptosporangiales</taxon>
        <taxon>Streptosporangiaceae</taxon>
        <taxon>Streptosporangium</taxon>
    </lineage>
</organism>
<gene>
    <name evidence="1" type="ORF">FHS44_000114</name>
</gene>
<reference evidence="1 2" key="1">
    <citation type="submission" date="2020-08" db="EMBL/GenBank/DDBJ databases">
        <title>Genomic Encyclopedia of Type Strains, Phase III (KMG-III): the genomes of soil and plant-associated and newly described type strains.</title>
        <authorList>
            <person name="Whitman W."/>
        </authorList>
    </citation>
    <scope>NUCLEOTIDE SEQUENCE [LARGE SCALE GENOMIC DNA]</scope>
    <source>
        <strain evidence="1 2">CECT 8840</strain>
    </source>
</reference>
<dbReference type="EMBL" id="JACHJP010000001">
    <property type="protein sequence ID" value="MBB4913042.1"/>
    <property type="molecule type" value="Genomic_DNA"/>
</dbReference>
<keyword evidence="2" id="KW-1185">Reference proteome</keyword>
<dbReference type="SUPFAM" id="SSF81301">
    <property type="entry name" value="Nucleotidyltransferase"/>
    <property type="match status" value="1"/>
</dbReference>
<sequence>MSTPLPNDVLSRGRRAAEWLAKEHPVSRIYLGGAPTAGLGSPMSDIDLFVVRADCESLPPAQLEFEGERVDVEYLDLDRLRGDVQESTVFRVTNTDFSQTARFSRNRLDVLTRFLLGEVVVDDGELAALRRRLTESMPDFRRLLITRHAIDAHNLTEDICGAILNGDAPATRYLSQELLHRATEAYLCMRGDLYVNTKWIWARWRRSASDLLKAAVTEVIDNSYAAEGDVVRRNRFLAQDLLVMAATGLEYEPVLGADPEHHTRRTDVCVIPMKGDGVLIESIRGESVLLSWQGALLWGISHGRPREEAVRLMGGVLASKGLQVGEDEIAAYHASLVDVGVIGLP</sequence>
<accession>A0A7W7QG99</accession>
<evidence type="ECO:0000313" key="1">
    <source>
        <dbReference type="EMBL" id="MBB4913042.1"/>
    </source>
</evidence>
<evidence type="ECO:0008006" key="3">
    <source>
        <dbReference type="Google" id="ProtNLM"/>
    </source>
</evidence>
<name>A0A7W7QG99_9ACTN</name>
<comment type="caution">
    <text evidence="1">The sequence shown here is derived from an EMBL/GenBank/DDBJ whole genome shotgun (WGS) entry which is preliminary data.</text>
</comment>
<evidence type="ECO:0000313" key="2">
    <source>
        <dbReference type="Proteomes" id="UP000552644"/>
    </source>
</evidence>